<evidence type="ECO:0000313" key="14">
    <source>
        <dbReference type="Proteomes" id="UP000596427"/>
    </source>
</evidence>
<evidence type="ECO:0000256" key="6">
    <source>
        <dbReference type="ARBA" id="ARBA00022679"/>
    </source>
</evidence>
<protein>
    <recommendedName>
        <fullName evidence="3">FAD synthase</fullName>
        <ecNumber evidence="3">2.7.7.2</ecNumber>
    </recommendedName>
</protein>
<dbReference type="InterPro" id="IPR015864">
    <property type="entry name" value="FAD_synthase"/>
</dbReference>
<dbReference type="RefSeq" id="WP_203197129.1">
    <property type="nucleotide sequence ID" value="NZ_CP063365.1"/>
</dbReference>
<dbReference type="EC" id="2.7.7.2" evidence="3"/>
<keyword evidence="10" id="KW-0067">ATP-binding</keyword>
<dbReference type="InterPro" id="IPR023468">
    <property type="entry name" value="Riboflavin_kinase"/>
</dbReference>
<feature type="domain" description="FAD synthetase" evidence="12">
    <location>
        <begin position="27"/>
        <end position="170"/>
    </location>
</feature>
<dbReference type="AlphaFoldDB" id="A0A974PUZ1"/>
<dbReference type="CDD" id="cd02064">
    <property type="entry name" value="FAD_synthetase_N"/>
    <property type="match status" value="1"/>
</dbReference>
<organism evidence="13 14">
    <name type="scientific">Xanthobacter dioxanivorans</name>
    <dbReference type="NCBI Taxonomy" id="2528964"/>
    <lineage>
        <taxon>Bacteria</taxon>
        <taxon>Pseudomonadati</taxon>
        <taxon>Pseudomonadota</taxon>
        <taxon>Alphaproteobacteria</taxon>
        <taxon>Hyphomicrobiales</taxon>
        <taxon>Xanthobacteraceae</taxon>
        <taxon>Xanthobacter</taxon>
    </lineage>
</organism>
<keyword evidence="13" id="KW-0614">Plasmid</keyword>
<evidence type="ECO:0000256" key="5">
    <source>
        <dbReference type="ARBA" id="ARBA00022643"/>
    </source>
</evidence>
<sequence>MIGYDPGQGVKSLAQPRVHRECELALSASVVTIGAFDGVHRGHQALLTRVVDTAERYGVPSVVYTFDTSPKVVFHGALQLTPPAERLRRFSLFNVDHIIMAHFDRDYAARPAMSFIAELGRLNPRELWVGADFRFGKGRSGDVVLLSKYFPLRILKDVAACDGQRISSTRLRALIGEGRREEARLLHGWPEAGCLPGTML</sequence>
<proteinExistence type="inferred from homology"/>
<evidence type="ECO:0000256" key="11">
    <source>
        <dbReference type="ARBA" id="ARBA00049494"/>
    </source>
</evidence>
<evidence type="ECO:0000256" key="1">
    <source>
        <dbReference type="ARBA" id="ARBA00004726"/>
    </source>
</evidence>
<dbReference type="PANTHER" id="PTHR22749">
    <property type="entry name" value="RIBOFLAVIN KINASE/FMN ADENYLYLTRANSFERASE"/>
    <property type="match status" value="1"/>
</dbReference>
<keyword evidence="4" id="KW-0285">Flavoprotein</keyword>
<dbReference type="Gene3D" id="3.40.50.620">
    <property type="entry name" value="HUPs"/>
    <property type="match status" value="1"/>
</dbReference>
<comment type="catalytic activity">
    <reaction evidence="11">
        <text>FMN + ATP + H(+) = FAD + diphosphate</text>
        <dbReference type="Rhea" id="RHEA:17237"/>
        <dbReference type="ChEBI" id="CHEBI:15378"/>
        <dbReference type="ChEBI" id="CHEBI:30616"/>
        <dbReference type="ChEBI" id="CHEBI:33019"/>
        <dbReference type="ChEBI" id="CHEBI:57692"/>
        <dbReference type="ChEBI" id="CHEBI:58210"/>
        <dbReference type="EC" id="2.7.7.2"/>
    </reaction>
</comment>
<evidence type="ECO:0000256" key="4">
    <source>
        <dbReference type="ARBA" id="ARBA00022630"/>
    </source>
</evidence>
<dbReference type="InterPro" id="IPR014729">
    <property type="entry name" value="Rossmann-like_a/b/a_fold"/>
</dbReference>
<geneLocation type="plasmid" evidence="13 14">
    <name>unnamed3</name>
</geneLocation>
<dbReference type="GO" id="GO:0008531">
    <property type="term" value="F:riboflavin kinase activity"/>
    <property type="evidence" value="ECO:0007669"/>
    <property type="project" value="TreeGrafter"/>
</dbReference>
<evidence type="ECO:0000256" key="7">
    <source>
        <dbReference type="ARBA" id="ARBA00022695"/>
    </source>
</evidence>
<dbReference type="GO" id="GO:0009231">
    <property type="term" value="P:riboflavin biosynthetic process"/>
    <property type="evidence" value="ECO:0007669"/>
    <property type="project" value="InterPro"/>
</dbReference>
<dbReference type="SUPFAM" id="SSF52374">
    <property type="entry name" value="Nucleotidylyl transferase"/>
    <property type="match status" value="1"/>
</dbReference>
<evidence type="ECO:0000256" key="10">
    <source>
        <dbReference type="ARBA" id="ARBA00022840"/>
    </source>
</evidence>
<dbReference type="GO" id="GO:0009398">
    <property type="term" value="P:FMN biosynthetic process"/>
    <property type="evidence" value="ECO:0007669"/>
    <property type="project" value="TreeGrafter"/>
</dbReference>
<dbReference type="Pfam" id="PF06574">
    <property type="entry name" value="FAD_syn"/>
    <property type="match status" value="1"/>
</dbReference>
<keyword evidence="8" id="KW-0547">Nucleotide-binding</keyword>
<keyword evidence="6" id="KW-0808">Transferase</keyword>
<dbReference type="PANTHER" id="PTHR22749:SF6">
    <property type="entry name" value="RIBOFLAVIN KINASE"/>
    <property type="match status" value="1"/>
</dbReference>
<keyword evidence="7" id="KW-0548">Nucleotidyltransferase</keyword>
<keyword evidence="14" id="KW-1185">Reference proteome</keyword>
<dbReference type="KEGG" id="xdi:EZH22_30940"/>
<name>A0A974PUZ1_9HYPH</name>
<evidence type="ECO:0000256" key="9">
    <source>
        <dbReference type="ARBA" id="ARBA00022827"/>
    </source>
</evidence>
<dbReference type="EMBL" id="CP063365">
    <property type="protein sequence ID" value="QRG10259.1"/>
    <property type="molecule type" value="Genomic_DNA"/>
</dbReference>
<evidence type="ECO:0000256" key="2">
    <source>
        <dbReference type="ARBA" id="ARBA00010214"/>
    </source>
</evidence>
<evidence type="ECO:0000259" key="12">
    <source>
        <dbReference type="Pfam" id="PF06574"/>
    </source>
</evidence>
<reference evidence="13 14" key="1">
    <citation type="submission" date="2020-10" db="EMBL/GenBank/DDBJ databases">
        <title>Degradation of 1,4-Dioxane by Xanthobacter sp. YN2, via a Novel Group-2 Soluble Di-Iron Monooxygenase.</title>
        <authorList>
            <person name="Ma F."/>
            <person name="Wang Y."/>
            <person name="Yang J."/>
            <person name="Guo H."/>
            <person name="Su D."/>
            <person name="Yu L."/>
        </authorList>
    </citation>
    <scope>NUCLEOTIDE SEQUENCE [LARGE SCALE GENOMIC DNA]</scope>
    <source>
        <strain evidence="13 14">YN2</strain>
        <plasmid evidence="13 14">unnamed3</plasmid>
    </source>
</reference>
<evidence type="ECO:0000256" key="8">
    <source>
        <dbReference type="ARBA" id="ARBA00022741"/>
    </source>
</evidence>
<evidence type="ECO:0000256" key="3">
    <source>
        <dbReference type="ARBA" id="ARBA00012393"/>
    </source>
</evidence>
<gene>
    <name evidence="13" type="ORF">EZH22_30940</name>
</gene>
<comment type="pathway">
    <text evidence="1">Cofactor biosynthesis; FAD biosynthesis; FAD from FMN: step 1/1.</text>
</comment>
<dbReference type="GO" id="GO:0005524">
    <property type="term" value="F:ATP binding"/>
    <property type="evidence" value="ECO:0007669"/>
    <property type="project" value="UniProtKB-KW"/>
</dbReference>
<dbReference type="Proteomes" id="UP000596427">
    <property type="component" value="Plasmid unnamed3"/>
</dbReference>
<evidence type="ECO:0000313" key="13">
    <source>
        <dbReference type="EMBL" id="QRG10259.1"/>
    </source>
</evidence>
<accession>A0A974PUZ1</accession>
<keyword evidence="5" id="KW-0288">FMN</keyword>
<comment type="similarity">
    <text evidence="2">Belongs to the RibF family.</text>
</comment>
<keyword evidence="9" id="KW-0274">FAD</keyword>
<dbReference type="GO" id="GO:0003919">
    <property type="term" value="F:FMN adenylyltransferase activity"/>
    <property type="evidence" value="ECO:0007669"/>
    <property type="project" value="UniProtKB-EC"/>
</dbReference>